<dbReference type="SUPFAM" id="SSF48403">
    <property type="entry name" value="Ankyrin repeat"/>
    <property type="match status" value="1"/>
</dbReference>
<protein>
    <submittedName>
        <fullName evidence="4">Ankyrin-2</fullName>
    </submittedName>
</protein>
<evidence type="ECO:0000313" key="4">
    <source>
        <dbReference type="EMBL" id="KAK1942351.1"/>
    </source>
</evidence>
<dbReference type="PANTHER" id="PTHR24188">
    <property type="entry name" value="ANKYRIN REPEAT PROTEIN"/>
    <property type="match status" value="1"/>
</dbReference>
<evidence type="ECO:0000256" key="2">
    <source>
        <dbReference type="ARBA" id="ARBA00023043"/>
    </source>
</evidence>
<dbReference type="Pfam" id="PF12796">
    <property type="entry name" value="Ank_2"/>
    <property type="match status" value="1"/>
</dbReference>
<keyword evidence="1" id="KW-0677">Repeat</keyword>
<dbReference type="PROSITE" id="PS50088">
    <property type="entry name" value="ANK_REPEAT"/>
    <property type="match status" value="1"/>
</dbReference>
<reference evidence="4" key="1">
    <citation type="submission" date="2023-08" db="EMBL/GenBank/DDBJ databases">
        <title>Reference Genome Resource for the Citrus Pathogen Phytophthora citrophthora.</title>
        <authorList>
            <person name="Moller H."/>
            <person name="Coetzee B."/>
            <person name="Rose L.J."/>
            <person name="Van Niekerk J.M."/>
        </authorList>
    </citation>
    <scope>NUCLEOTIDE SEQUENCE</scope>
    <source>
        <strain evidence="4">STE-U-9442</strain>
    </source>
</reference>
<dbReference type="Gene3D" id="1.25.40.20">
    <property type="entry name" value="Ankyrin repeat-containing domain"/>
    <property type="match status" value="1"/>
</dbReference>
<dbReference type="PANTHER" id="PTHR24188:SF29">
    <property type="entry name" value="GH09064P"/>
    <property type="match status" value="1"/>
</dbReference>
<dbReference type="PROSITE" id="PS50297">
    <property type="entry name" value="ANK_REP_REGION"/>
    <property type="match status" value="1"/>
</dbReference>
<name>A0AAD9LNF3_9STRA</name>
<evidence type="ECO:0000256" key="3">
    <source>
        <dbReference type="PROSITE-ProRule" id="PRU00023"/>
    </source>
</evidence>
<dbReference type="EMBL" id="JASMQC010000009">
    <property type="protein sequence ID" value="KAK1942351.1"/>
    <property type="molecule type" value="Genomic_DNA"/>
</dbReference>
<feature type="repeat" description="ANK" evidence="3">
    <location>
        <begin position="54"/>
        <end position="86"/>
    </location>
</feature>
<dbReference type="Proteomes" id="UP001259832">
    <property type="component" value="Unassembled WGS sequence"/>
</dbReference>
<proteinExistence type="predicted"/>
<organism evidence="4 5">
    <name type="scientific">Phytophthora citrophthora</name>
    <dbReference type="NCBI Taxonomy" id="4793"/>
    <lineage>
        <taxon>Eukaryota</taxon>
        <taxon>Sar</taxon>
        <taxon>Stramenopiles</taxon>
        <taxon>Oomycota</taxon>
        <taxon>Peronosporomycetes</taxon>
        <taxon>Peronosporales</taxon>
        <taxon>Peronosporaceae</taxon>
        <taxon>Phytophthora</taxon>
    </lineage>
</organism>
<accession>A0AAD9LNF3</accession>
<dbReference type="InterPro" id="IPR002110">
    <property type="entry name" value="Ankyrin_rpt"/>
</dbReference>
<keyword evidence="2 3" id="KW-0040">ANK repeat</keyword>
<evidence type="ECO:0000313" key="5">
    <source>
        <dbReference type="Proteomes" id="UP001259832"/>
    </source>
</evidence>
<dbReference type="AlphaFoldDB" id="A0AAD9LNF3"/>
<sequence>MVLAGTGHYRYIALPTTWGTSQPRSRCLMLPDGNIYTVRNLVEQGADKEEQNKYGNTPLALAALNGYLEVVQYLVVQGANKENQNNDGESPLVLSAWKGHSDVVQYLTQNNDGNTPLALAARDGHLAVAQSGQREAEQIWQECIVTGRYQDVVQHLNKNNDTVSTFTALFGRNNAAWNLISIVVRYFFGKGKYKGGQAAMIRNDLLDGTTRNLIRNKAELIDKDDNTKQQVPVRGEPESEDPTWFVSPETIVKVDGTVLAKGRFGEVYRANWANSNVVVKKVTVVEFRSTVQTIAKNHFSSFPNMLRMENWWNI</sequence>
<dbReference type="Gene3D" id="3.30.200.20">
    <property type="entry name" value="Phosphorylase Kinase, domain 1"/>
    <property type="match status" value="1"/>
</dbReference>
<keyword evidence="5" id="KW-1185">Reference proteome</keyword>
<dbReference type="InterPro" id="IPR036770">
    <property type="entry name" value="Ankyrin_rpt-contain_sf"/>
</dbReference>
<evidence type="ECO:0000256" key="1">
    <source>
        <dbReference type="ARBA" id="ARBA00022737"/>
    </source>
</evidence>
<comment type="caution">
    <text evidence="4">The sequence shown here is derived from an EMBL/GenBank/DDBJ whole genome shotgun (WGS) entry which is preliminary data.</text>
</comment>
<dbReference type="SMART" id="SM00248">
    <property type="entry name" value="ANK"/>
    <property type="match status" value="2"/>
</dbReference>
<gene>
    <name evidence="4" type="ORF">P3T76_005850</name>
</gene>